<keyword evidence="2" id="KW-1185">Reference proteome</keyword>
<dbReference type="Proteomes" id="UP000069272">
    <property type="component" value="Chromosome 2R"/>
</dbReference>
<protein>
    <submittedName>
        <fullName evidence="1">Uncharacterized protein</fullName>
    </submittedName>
</protein>
<evidence type="ECO:0000313" key="2">
    <source>
        <dbReference type="Proteomes" id="UP000069272"/>
    </source>
</evidence>
<sequence>MKRRKRDAGAGKPSISPGDVTYSCCELVWFWWPHEPQNTCRCCGVNPNFRQLRLNVENSFCIKLSPPPARHCPVFPLFSACMCDDGMRSVRNVHAVPVFVTVRIGNHFRTSCFAMRA</sequence>
<name>A0A182FZ15_ANOAL</name>
<dbReference type="EnsemblMetazoa" id="AALB014839-RA">
    <property type="protein sequence ID" value="AALB014839-PA"/>
    <property type="gene ID" value="AALB014839"/>
</dbReference>
<reference evidence="1" key="2">
    <citation type="submission" date="2022-08" db="UniProtKB">
        <authorList>
            <consortium name="EnsemblMetazoa"/>
        </authorList>
    </citation>
    <scope>IDENTIFICATION</scope>
    <source>
        <strain evidence="1">STECLA/ALBI9_A</strain>
    </source>
</reference>
<evidence type="ECO:0000313" key="1">
    <source>
        <dbReference type="EnsemblMetazoa" id="AALB014839-PA"/>
    </source>
</evidence>
<proteinExistence type="predicted"/>
<reference evidence="1 2" key="1">
    <citation type="journal article" date="2017" name="G3 (Bethesda)">
        <title>The Physical Genome Mapping of Anopheles albimanus Corrected Scaffold Misassemblies and Identified Interarm Rearrangements in Genus Anopheles.</title>
        <authorList>
            <person name="Artemov G.N."/>
            <person name="Peery A.N."/>
            <person name="Jiang X."/>
            <person name="Tu Z."/>
            <person name="Stegniy V.N."/>
            <person name="Sharakhova M.V."/>
            <person name="Sharakhov I.V."/>
        </authorList>
    </citation>
    <scope>NUCLEOTIDE SEQUENCE [LARGE SCALE GENOMIC DNA]</scope>
    <source>
        <strain evidence="1 2">ALBI9_A</strain>
    </source>
</reference>
<dbReference type="AlphaFoldDB" id="A0A182FZ15"/>
<organism evidence="1 2">
    <name type="scientific">Anopheles albimanus</name>
    <name type="common">New world malaria mosquito</name>
    <dbReference type="NCBI Taxonomy" id="7167"/>
    <lineage>
        <taxon>Eukaryota</taxon>
        <taxon>Metazoa</taxon>
        <taxon>Ecdysozoa</taxon>
        <taxon>Arthropoda</taxon>
        <taxon>Hexapoda</taxon>
        <taxon>Insecta</taxon>
        <taxon>Pterygota</taxon>
        <taxon>Neoptera</taxon>
        <taxon>Endopterygota</taxon>
        <taxon>Diptera</taxon>
        <taxon>Nematocera</taxon>
        <taxon>Culicoidea</taxon>
        <taxon>Culicidae</taxon>
        <taxon>Anophelinae</taxon>
        <taxon>Anopheles</taxon>
    </lineage>
</organism>
<dbReference type="VEuPathDB" id="VectorBase:AALB014839"/>
<accession>A0A182FZ15</accession>